<organism evidence="2 3">
    <name type="scientific">Almyronema epifaneia S1</name>
    <dbReference type="NCBI Taxonomy" id="2991925"/>
    <lineage>
        <taxon>Bacteria</taxon>
        <taxon>Bacillati</taxon>
        <taxon>Cyanobacteriota</taxon>
        <taxon>Cyanophyceae</taxon>
        <taxon>Nodosilineales</taxon>
        <taxon>Nodosilineaceae</taxon>
        <taxon>Almyronema</taxon>
        <taxon>Almyronema epifaneia</taxon>
    </lineage>
</organism>
<dbReference type="PANTHER" id="PTHR33121:SF23">
    <property type="entry name" value="CYCLIC DI-GMP PHOSPHODIESTERASE PDEB"/>
    <property type="match status" value="1"/>
</dbReference>
<dbReference type="CDD" id="cd00761">
    <property type="entry name" value="Glyco_tranf_GTA_type"/>
    <property type="match status" value="1"/>
</dbReference>
<sequence>MTLVTVAIPTFNGEQRLPQVLECLLRQVNLEKIVWEVLVVDNNSTDATAKITRHYQQTWPSDSSLQYCFAAKQGAAFARQKAIEVAQGDIVAFLDDDNLPAENWVEQVAQFAIAHPQAGAFGSRIYGCFEVEPPQQIAEKIAPFLAIVNRGEEPHQYYANQRVLPPGAGLAVRKQAWVESVPANLFLNYLGQCANANTASEDLEVLIHIQKVGWQIWHNPAMVVYHQIAKERLQERNVLMLLRRIGLSRFHIRMLRYPLWQRPLLSVLHFLLDCAKLLVYYFSLPFDQQRSHFDHLCQREYLWSSLLSPFFLIRKYQLERKIAQKRQKNTPDHEFWLSKISTAFEKQLFCLFVQPIKSLDALNQEPCLVEVLLRLQVDGNGISTFCANDFMPTAVSFSLTQVIDRWVIEEVVRLISTQPVKWSGQHRQTEPLYFVNLSENSLKDEHFAKFLAKLLRYYPYLTHRICFEIPESVLLADINQSTQFIREIRGLGFAIAIDKVSHFSGLKKLLQHTPVDYLKVDVHQLEESYRDLILLQRYPTNEGFCPKLIAIQVENAALVEKVQDLGIDYAQGYAIGVPHSLKILDLVA</sequence>
<dbReference type="InterPro" id="IPR001633">
    <property type="entry name" value="EAL_dom"/>
</dbReference>
<dbReference type="SUPFAM" id="SSF141868">
    <property type="entry name" value="EAL domain-like"/>
    <property type="match status" value="1"/>
</dbReference>
<dbReference type="Pfam" id="PF00535">
    <property type="entry name" value="Glycos_transf_2"/>
    <property type="match status" value="1"/>
</dbReference>
<proteinExistence type="predicted"/>
<dbReference type="PANTHER" id="PTHR33121">
    <property type="entry name" value="CYCLIC DI-GMP PHOSPHODIESTERASE PDEF"/>
    <property type="match status" value="1"/>
</dbReference>
<dbReference type="InterPro" id="IPR001173">
    <property type="entry name" value="Glyco_trans_2-like"/>
</dbReference>
<dbReference type="Gene3D" id="3.90.550.10">
    <property type="entry name" value="Spore Coat Polysaccharide Biosynthesis Protein SpsA, Chain A"/>
    <property type="match status" value="1"/>
</dbReference>
<dbReference type="InterPro" id="IPR029044">
    <property type="entry name" value="Nucleotide-diphossugar_trans"/>
</dbReference>
<comment type="caution">
    <text evidence="2">The sequence shown here is derived from an EMBL/GenBank/DDBJ whole genome shotgun (WGS) entry which is preliminary data.</text>
</comment>
<feature type="domain" description="EAL" evidence="1">
    <location>
        <begin position="333"/>
        <end position="588"/>
    </location>
</feature>
<keyword evidence="3" id="KW-1185">Reference proteome</keyword>
<accession>A0ABW6IBY6</accession>
<dbReference type="PROSITE" id="PS50883">
    <property type="entry name" value="EAL"/>
    <property type="match status" value="1"/>
</dbReference>
<evidence type="ECO:0000313" key="3">
    <source>
        <dbReference type="Proteomes" id="UP001600165"/>
    </source>
</evidence>
<dbReference type="EMBL" id="JBHZOL010000031">
    <property type="protein sequence ID" value="MFE4105683.1"/>
    <property type="molecule type" value="Genomic_DNA"/>
</dbReference>
<dbReference type="SUPFAM" id="SSF53448">
    <property type="entry name" value="Nucleotide-diphospho-sugar transferases"/>
    <property type="match status" value="1"/>
</dbReference>
<dbReference type="InterPro" id="IPR050706">
    <property type="entry name" value="Cyclic-di-GMP_PDE-like"/>
</dbReference>
<dbReference type="Proteomes" id="UP001600165">
    <property type="component" value="Unassembled WGS sequence"/>
</dbReference>
<dbReference type="SMART" id="SM00052">
    <property type="entry name" value="EAL"/>
    <property type="match status" value="1"/>
</dbReference>
<evidence type="ECO:0000259" key="1">
    <source>
        <dbReference type="PROSITE" id="PS50883"/>
    </source>
</evidence>
<dbReference type="Pfam" id="PF00563">
    <property type="entry name" value="EAL"/>
    <property type="match status" value="1"/>
</dbReference>
<reference evidence="2 3" key="1">
    <citation type="submission" date="2024-10" db="EMBL/GenBank/DDBJ databases">
        <authorList>
            <person name="Ratan Roy A."/>
            <person name="Morales Sandoval P.H."/>
            <person name="De Los Santos Villalobos S."/>
            <person name="Chakraborty S."/>
            <person name="Mukherjee J."/>
        </authorList>
    </citation>
    <scope>NUCLEOTIDE SEQUENCE [LARGE SCALE GENOMIC DNA]</scope>
    <source>
        <strain evidence="2 3">S1</strain>
    </source>
</reference>
<dbReference type="NCBIfam" id="NF038302">
    <property type="entry name" value="EPS_HpsE"/>
    <property type="match status" value="1"/>
</dbReference>
<gene>
    <name evidence="2" type="primary">hpsE</name>
    <name evidence="2" type="ORF">ACFVKH_05300</name>
</gene>
<protein>
    <submittedName>
        <fullName evidence="2">Hormogonium polysaccharide biosynthesis glycosyltransferase HpsE</fullName>
    </submittedName>
</protein>
<name>A0ABW6IBY6_9CYAN</name>
<dbReference type="Gene3D" id="3.20.20.450">
    <property type="entry name" value="EAL domain"/>
    <property type="match status" value="1"/>
</dbReference>
<evidence type="ECO:0000313" key="2">
    <source>
        <dbReference type="EMBL" id="MFE4105683.1"/>
    </source>
</evidence>
<dbReference type="InterPro" id="IPR035919">
    <property type="entry name" value="EAL_sf"/>
</dbReference>
<dbReference type="RefSeq" id="WP_377962688.1">
    <property type="nucleotide sequence ID" value="NZ_JBHZOL010000031.1"/>
</dbReference>
<dbReference type="CDD" id="cd01948">
    <property type="entry name" value="EAL"/>
    <property type="match status" value="1"/>
</dbReference>